<dbReference type="InterPro" id="IPR015660">
    <property type="entry name" value="MASH1/Ascl1a-like"/>
</dbReference>
<dbReference type="PROSITE" id="PS50888">
    <property type="entry name" value="BHLH"/>
    <property type="match status" value="1"/>
</dbReference>
<evidence type="ECO:0000256" key="3">
    <source>
        <dbReference type="ARBA" id="ARBA00023163"/>
    </source>
</evidence>
<dbReference type="InterPro" id="IPR036638">
    <property type="entry name" value="HLH_DNA-bd_sf"/>
</dbReference>
<sequence>MERNPTSFGAADRKTIEKNRRNYMKDLYSELHSLIPHDNSSKGVKSLTDQLDQAAKYIKKLRIKLEKLKHKRETLEGVNLPNNIPRVEEAILESACVSPQVDIHVSGSSIEIHLISGLNVSSFMFIEIVRMLQEESFEIQNANCVVSNNTCFQTIHSQVGDCVSSCGSGTISERIKKFVNGGR</sequence>
<dbReference type="Gene3D" id="4.10.280.10">
    <property type="entry name" value="Helix-loop-helix DNA-binding domain"/>
    <property type="match status" value="1"/>
</dbReference>
<keyword evidence="5" id="KW-0175">Coiled coil</keyword>
<dbReference type="InterPro" id="IPR011598">
    <property type="entry name" value="bHLH_dom"/>
</dbReference>
<dbReference type="GO" id="GO:0090575">
    <property type="term" value="C:RNA polymerase II transcription regulator complex"/>
    <property type="evidence" value="ECO:0007669"/>
    <property type="project" value="TreeGrafter"/>
</dbReference>
<evidence type="ECO:0000256" key="4">
    <source>
        <dbReference type="ARBA" id="ARBA00023242"/>
    </source>
</evidence>
<evidence type="ECO:0000256" key="2">
    <source>
        <dbReference type="ARBA" id="ARBA00023015"/>
    </source>
</evidence>
<evidence type="ECO:0000256" key="1">
    <source>
        <dbReference type="ARBA" id="ARBA00004123"/>
    </source>
</evidence>
<reference evidence="7" key="1">
    <citation type="submission" date="2023-02" db="EMBL/GenBank/DDBJ databases">
        <title>Genome of toxic invasive species Heracleum sosnowskyi carries increased number of genes despite the absence of recent whole-genome duplications.</title>
        <authorList>
            <person name="Schelkunov M."/>
            <person name="Shtratnikova V."/>
            <person name="Makarenko M."/>
            <person name="Klepikova A."/>
            <person name="Omelchenko D."/>
            <person name="Novikova G."/>
            <person name="Obukhova E."/>
            <person name="Bogdanov V."/>
            <person name="Penin A."/>
            <person name="Logacheva M."/>
        </authorList>
    </citation>
    <scope>NUCLEOTIDE SEQUENCE</scope>
    <source>
        <strain evidence="7">Hsosn_3</strain>
        <tissue evidence="7">Leaf</tissue>
    </source>
</reference>
<dbReference type="AlphaFoldDB" id="A0AAD8HLS8"/>
<dbReference type="GO" id="GO:0046983">
    <property type="term" value="F:protein dimerization activity"/>
    <property type="evidence" value="ECO:0007669"/>
    <property type="project" value="InterPro"/>
</dbReference>
<evidence type="ECO:0000313" key="8">
    <source>
        <dbReference type="Proteomes" id="UP001237642"/>
    </source>
</evidence>
<organism evidence="7 8">
    <name type="scientific">Heracleum sosnowskyi</name>
    <dbReference type="NCBI Taxonomy" id="360622"/>
    <lineage>
        <taxon>Eukaryota</taxon>
        <taxon>Viridiplantae</taxon>
        <taxon>Streptophyta</taxon>
        <taxon>Embryophyta</taxon>
        <taxon>Tracheophyta</taxon>
        <taxon>Spermatophyta</taxon>
        <taxon>Magnoliopsida</taxon>
        <taxon>eudicotyledons</taxon>
        <taxon>Gunneridae</taxon>
        <taxon>Pentapetalae</taxon>
        <taxon>asterids</taxon>
        <taxon>campanulids</taxon>
        <taxon>Apiales</taxon>
        <taxon>Apiaceae</taxon>
        <taxon>Apioideae</taxon>
        <taxon>apioid superclade</taxon>
        <taxon>Tordylieae</taxon>
        <taxon>Tordyliinae</taxon>
        <taxon>Heracleum</taxon>
    </lineage>
</organism>
<keyword evidence="8" id="KW-1185">Reference proteome</keyword>
<feature type="domain" description="BHLH" evidence="6">
    <location>
        <begin position="8"/>
        <end position="61"/>
    </location>
</feature>
<keyword evidence="2" id="KW-0805">Transcription regulation</keyword>
<comment type="caution">
    <text evidence="7">The sequence shown here is derived from an EMBL/GenBank/DDBJ whole genome shotgun (WGS) entry which is preliminary data.</text>
</comment>
<gene>
    <name evidence="7" type="ORF">POM88_034760</name>
</gene>
<dbReference type="Pfam" id="PF00010">
    <property type="entry name" value="HLH"/>
    <property type="match status" value="1"/>
</dbReference>
<protein>
    <submittedName>
        <fullName evidence="7">Transcription factor bHLH36 like</fullName>
    </submittedName>
</protein>
<dbReference type="SUPFAM" id="SSF47459">
    <property type="entry name" value="HLH, helix-loop-helix DNA-binding domain"/>
    <property type="match status" value="1"/>
</dbReference>
<evidence type="ECO:0000256" key="5">
    <source>
        <dbReference type="SAM" id="Coils"/>
    </source>
</evidence>
<comment type="subcellular location">
    <subcellularLocation>
        <location evidence="1">Nucleus</location>
    </subcellularLocation>
</comment>
<evidence type="ECO:0000259" key="6">
    <source>
        <dbReference type="PROSITE" id="PS50888"/>
    </source>
</evidence>
<reference evidence="7" key="2">
    <citation type="submission" date="2023-05" db="EMBL/GenBank/DDBJ databases">
        <authorList>
            <person name="Schelkunov M.I."/>
        </authorList>
    </citation>
    <scope>NUCLEOTIDE SEQUENCE</scope>
    <source>
        <strain evidence="7">Hsosn_3</strain>
        <tissue evidence="7">Leaf</tissue>
    </source>
</reference>
<dbReference type="PANTHER" id="PTHR13935">
    <property type="entry name" value="ACHAETE-SCUTE TRANSCRIPTION FACTOR-RELATED"/>
    <property type="match status" value="1"/>
</dbReference>
<dbReference type="PANTHER" id="PTHR13935:SF90">
    <property type="entry name" value="TRANSCRIPTION FACTOR BHLH162"/>
    <property type="match status" value="1"/>
</dbReference>
<dbReference type="GO" id="GO:0000977">
    <property type="term" value="F:RNA polymerase II transcription regulatory region sequence-specific DNA binding"/>
    <property type="evidence" value="ECO:0007669"/>
    <property type="project" value="TreeGrafter"/>
</dbReference>
<proteinExistence type="predicted"/>
<evidence type="ECO:0000313" key="7">
    <source>
        <dbReference type="EMBL" id="KAK1368668.1"/>
    </source>
</evidence>
<keyword evidence="3" id="KW-0804">Transcription</keyword>
<name>A0AAD8HLS8_9APIA</name>
<accession>A0AAD8HLS8</accession>
<dbReference type="Proteomes" id="UP001237642">
    <property type="component" value="Unassembled WGS sequence"/>
</dbReference>
<dbReference type="EMBL" id="JAUIZM010000008">
    <property type="protein sequence ID" value="KAK1368668.1"/>
    <property type="molecule type" value="Genomic_DNA"/>
</dbReference>
<feature type="coiled-coil region" evidence="5">
    <location>
        <begin position="44"/>
        <end position="78"/>
    </location>
</feature>
<dbReference type="GO" id="GO:0000981">
    <property type="term" value="F:DNA-binding transcription factor activity, RNA polymerase II-specific"/>
    <property type="evidence" value="ECO:0007669"/>
    <property type="project" value="TreeGrafter"/>
</dbReference>
<keyword evidence="4" id="KW-0539">Nucleus</keyword>